<feature type="region of interest" description="Disordered" evidence="1">
    <location>
        <begin position="487"/>
        <end position="509"/>
    </location>
</feature>
<sequence length="509" mass="54757">MGLVISVVAGISAFFAELTVAAAMAGTSAEAVTASFELSVVLGESAEDVMAGEEFTLFSGETAEAEGYVDEGAINDAWNWSPIEGTTRSTFSGVARSRLAQTVGSGIVAASVIGAVAGTQLEGDQGLDMVRAVFNPESSGDHTVSDTMERIMTPEEYIDNMQILSEEYSNGMLSRDLPLSVAVADYSAAIGRSGRLAHRTRETMGADKSDLLIFSAMKSEPKVGSWTLPGADGIPITRAAWNRYTMGYYHGTAAQMREMLAHGEVLRQAGQNIWPLFQRAAHLAAAPVAVALDAALDVPQDGVRQQLRGIGRRAAHRLAGDAGVAVAQLGDRVANALVAGGNRAGHQAVETVIAALTYGVTEYFSSTSSPKPGPDAIEIEDDPDLPKEIEVDGRTYVKEKADLHTVTHPEGTYTHTEVHWYEPTERPQIAPGYDTAFKYAEPRSPDQMLALTEVLGYFVHGYDITPPLTTSQRLILSALTLQVARRHASRKRRIRGTEHRSRSKRKREA</sequence>
<evidence type="ECO:0000256" key="1">
    <source>
        <dbReference type="SAM" id="MobiDB-lite"/>
    </source>
</evidence>
<gene>
    <name evidence="2" type="primary">VP2</name>
</gene>
<evidence type="ECO:0000313" key="3">
    <source>
        <dbReference type="Proteomes" id="UP000289788"/>
    </source>
</evidence>
<reference evidence="2" key="1">
    <citation type="journal article" date="2018" name="J. Gen. Virol.">
        <title>Fish polyomaviruses belong to two distinct evolutionary lineages.</title>
        <authorList>
            <person name="Van Doorslaer K."/>
            <person name="Kraberger S."/>
            <person name="Austin C."/>
            <person name="Farkas K."/>
            <person name="Bergeman M."/>
            <person name="Paunil E."/>
            <person name="Davison W."/>
            <person name="Varsani A."/>
        </authorList>
    </citation>
    <scope>NUCLEOTIDE SEQUENCE [LARGE SCALE GENOMIC DNA]</scope>
    <source>
        <strain evidence="2">BIS330</strain>
    </source>
</reference>
<dbReference type="KEGG" id="vg:41702159"/>
<dbReference type="RefSeq" id="YP_009552743.1">
    <property type="nucleotide sequence ID" value="NC_040638.1"/>
</dbReference>
<proteinExistence type="predicted"/>
<organism evidence="2">
    <name type="scientific">Thetapolyomavirus trebernacchii</name>
    <dbReference type="NCBI Taxonomy" id="2218588"/>
    <lineage>
        <taxon>Viruses</taxon>
        <taxon>Monodnaviria</taxon>
        <taxon>Shotokuvirae</taxon>
        <taxon>Cossaviricota</taxon>
        <taxon>Papovaviricetes</taxon>
        <taxon>Sepolyvirales</taxon>
        <taxon>Polyomaviridae</taxon>
        <taxon>Thetapolyomavirus</taxon>
    </lineage>
</organism>
<name>A0A2U9K629_9POLY</name>
<protein>
    <submittedName>
        <fullName evidence="2">VP2</fullName>
    </submittedName>
</protein>
<dbReference type="Proteomes" id="UP000289788">
    <property type="component" value="Segment"/>
</dbReference>
<accession>A0A2U9K629</accession>
<dbReference type="GeneID" id="41702159"/>
<dbReference type="EMBL" id="MG800627">
    <property type="protein sequence ID" value="AWS21316.1"/>
    <property type="molecule type" value="Genomic_DNA"/>
</dbReference>
<evidence type="ECO:0000313" key="2">
    <source>
        <dbReference type="EMBL" id="AWS21316.1"/>
    </source>
</evidence>
<keyword evidence="3" id="KW-1185">Reference proteome</keyword>